<comment type="caution">
    <text evidence="2">The sequence shown here is derived from an EMBL/GenBank/DDBJ whole genome shotgun (WGS) entry which is preliminary data.</text>
</comment>
<proteinExistence type="predicted"/>
<dbReference type="EMBL" id="AXCV01000022">
    <property type="protein sequence ID" value="KGO32420.1"/>
    <property type="molecule type" value="Genomic_DNA"/>
</dbReference>
<organism evidence="2 3">
    <name type="scientific">Oenococcus alcoholitolerans</name>
    <dbReference type="NCBI Taxonomy" id="931074"/>
    <lineage>
        <taxon>Bacteria</taxon>
        <taxon>Bacillati</taxon>
        <taxon>Bacillota</taxon>
        <taxon>Bacilli</taxon>
        <taxon>Lactobacillales</taxon>
        <taxon>Lactobacillaceae</taxon>
        <taxon>Oenococcus</taxon>
    </lineage>
</organism>
<name>A0ABR4XSQ2_9LACO</name>
<evidence type="ECO:0000313" key="2">
    <source>
        <dbReference type="EMBL" id="KGO32420.1"/>
    </source>
</evidence>
<reference evidence="2 3" key="1">
    <citation type="journal article" date="2014" name="Antonie Van Leeuwenhoek">
        <title>Oenococcus alcoholitolerans sp. nov., a lactic acid bacteria isolated from cachaca and ethanol fermentation processes.</title>
        <authorList>
            <person name="Badotti F."/>
            <person name="Moreira A.P."/>
            <person name="Tonon L.A."/>
            <person name="de Lucena B.T."/>
            <person name="Gomes Fde C."/>
            <person name="Kruger R."/>
            <person name="Thompson C.C."/>
            <person name="de Morais M.A.Jr."/>
            <person name="Rosa C.A."/>
            <person name="Thompson F.L."/>
        </authorList>
    </citation>
    <scope>NUCLEOTIDE SEQUENCE [LARGE SCALE GENOMIC DNA]</scope>
    <source>
        <strain evidence="2 3">UFRJ-M7.2.18</strain>
    </source>
</reference>
<evidence type="ECO:0000259" key="1">
    <source>
        <dbReference type="PROSITE" id="PS51534"/>
    </source>
</evidence>
<accession>A0ABR4XSQ2</accession>
<feature type="domain" description="SEFIR" evidence="1">
    <location>
        <begin position="1"/>
        <end position="91"/>
    </location>
</feature>
<protein>
    <recommendedName>
        <fullName evidence="1">SEFIR domain-containing protein</fullName>
    </recommendedName>
</protein>
<keyword evidence="3" id="KW-1185">Reference proteome</keyword>
<gene>
    <name evidence="2" type="ORF">Q757_01100</name>
</gene>
<dbReference type="PROSITE" id="PS51534">
    <property type="entry name" value="SEFIR"/>
    <property type="match status" value="1"/>
</dbReference>
<evidence type="ECO:0000313" key="3">
    <source>
        <dbReference type="Proteomes" id="UP000030023"/>
    </source>
</evidence>
<dbReference type="Proteomes" id="UP000030023">
    <property type="component" value="Unassembled WGS sequence"/>
</dbReference>
<sequence>MEKSLTRPDVDYIIVLCDQDYKDKADKKDGSGASTESTIMTPKVYDSVENTCIIPLAVDFNAEGKAIVSTFLATKKYIKFQCRGGFMKILRFCGGSEAPFSYIGNVSERYYVIRRGV</sequence>
<dbReference type="InterPro" id="IPR013568">
    <property type="entry name" value="SEFIR_dom"/>
</dbReference>